<reference evidence="1" key="2">
    <citation type="journal article" date="2015" name="Fish Shellfish Immunol.">
        <title>Early steps in the European eel (Anguilla anguilla)-Vibrio vulnificus interaction in the gills: Role of the RtxA13 toxin.</title>
        <authorList>
            <person name="Callol A."/>
            <person name="Pajuelo D."/>
            <person name="Ebbesson L."/>
            <person name="Teles M."/>
            <person name="MacKenzie S."/>
            <person name="Amaro C."/>
        </authorList>
    </citation>
    <scope>NUCLEOTIDE SEQUENCE</scope>
</reference>
<sequence length="62" mass="7166">MSLINDFNMMVSLCHILPLQLQMKVLQQISKGAQASHLKREVDRLIEGTLSYPGERETRKIR</sequence>
<accession>A0A0E9RUP7</accession>
<dbReference type="EMBL" id="GBXM01075696">
    <property type="protein sequence ID" value="JAH32881.1"/>
    <property type="molecule type" value="Transcribed_RNA"/>
</dbReference>
<organism evidence="1">
    <name type="scientific">Anguilla anguilla</name>
    <name type="common">European freshwater eel</name>
    <name type="synonym">Muraena anguilla</name>
    <dbReference type="NCBI Taxonomy" id="7936"/>
    <lineage>
        <taxon>Eukaryota</taxon>
        <taxon>Metazoa</taxon>
        <taxon>Chordata</taxon>
        <taxon>Craniata</taxon>
        <taxon>Vertebrata</taxon>
        <taxon>Euteleostomi</taxon>
        <taxon>Actinopterygii</taxon>
        <taxon>Neopterygii</taxon>
        <taxon>Teleostei</taxon>
        <taxon>Anguilliformes</taxon>
        <taxon>Anguillidae</taxon>
        <taxon>Anguilla</taxon>
    </lineage>
</organism>
<dbReference type="AlphaFoldDB" id="A0A0E9RUP7"/>
<evidence type="ECO:0000313" key="1">
    <source>
        <dbReference type="EMBL" id="JAH32881.1"/>
    </source>
</evidence>
<reference evidence="1" key="1">
    <citation type="submission" date="2014-11" db="EMBL/GenBank/DDBJ databases">
        <authorList>
            <person name="Amaro Gonzalez C."/>
        </authorList>
    </citation>
    <scope>NUCLEOTIDE SEQUENCE</scope>
</reference>
<proteinExistence type="predicted"/>
<name>A0A0E9RUP7_ANGAN</name>
<protein>
    <submittedName>
        <fullName evidence="1">Uncharacterized protein</fullName>
    </submittedName>
</protein>